<keyword evidence="2" id="KW-1185">Reference proteome</keyword>
<dbReference type="RefSeq" id="WP_192038389.1">
    <property type="nucleotide sequence ID" value="NZ_JACYWE010000002.1"/>
</dbReference>
<gene>
    <name evidence="1" type="ORF">HT102_05590</name>
</gene>
<proteinExistence type="predicted"/>
<sequence>MNTATNSPRPRRRRARGTALIVVIVLFVGVAAVAVGSEIYLRNKVSRCMAGSMALSIGSDVDVELSRKPMLWQMLDGKTPYMEVTTTEGRVGDAEGMSMNLRLEDVESLDEGEIANTVQSSSADIAWSAQGILATLQKQGILAVVTSVNPDQQNQALDIQVVGAVLGVTVQPRVVDEAINLEVTKANIFGIDIPSELPQAIISTIGAELSDFPLGMTPRELTVTEEGIDLRLEGGYAEIERADASDTEVPAELEEACSLL</sequence>
<comment type="caution">
    <text evidence="1">The sequence shown here is derived from an EMBL/GenBank/DDBJ whole genome shotgun (WGS) entry which is preliminary data.</text>
</comment>
<dbReference type="AlphaFoldDB" id="A0A927PLL7"/>
<dbReference type="InterPro" id="IPR021373">
    <property type="entry name" value="DUF2993"/>
</dbReference>
<dbReference type="Pfam" id="PF11209">
    <property type="entry name" value="LmeA"/>
    <property type="match status" value="1"/>
</dbReference>
<name>A0A927PLL7_9ACTN</name>
<accession>A0A927PLL7</accession>
<evidence type="ECO:0000313" key="1">
    <source>
        <dbReference type="EMBL" id="MBD8505954.1"/>
    </source>
</evidence>
<evidence type="ECO:0000313" key="2">
    <source>
        <dbReference type="Proteomes" id="UP000642993"/>
    </source>
</evidence>
<reference evidence="1" key="1">
    <citation type="submission" date="2020-09" db="EMBL/GenBank/DDBJ databases">
        <title>Hoyosella lacisalsi sp. nov., a halotolerant actinobacterium isolated from soil of Lake Gudzhirganskoe.</title>
        <authorList>
            <person name="Yang Q."/>
            <person name="Guo P.Y."/>
            <person name="Liu S.W."/>
            <person name="Li F.N."/>
            <person name="Sun C.H."/>
        </authorList>
    </citation>
    <scope>NUCLEOTIDE SEQUENCE</scope>
    <source>
        <strain evidence="1">G463</strain>
    </source>
</reference>
<dbReference type="EMBL" id="JACYWE010000002">
    <property type="protein sequence ID" value="MBD8505954.1"/>
    <property type="molecule type" value="Genomic_DNA"/>
</dbReference>
<dbReference type="Proteomes" id="UP000642993">
    <property type="component" value="Unassembled WGS sequence"/>
</dbReference>
<protein>
    <submittedName>
        <fullName evidence="1">DUF2993 domain-containing protein</fullName>
    </submittedName>
</protein>
<organism evidence="1 2">
    <name type="scientific">Lolliginicoccus lacisalsi</name>
    <dbReference type="NCBI Taxonomy" id="2742202"/>
    <lineage>
        <taxon>Bacteria</taxon>
        <taxon>Bacillati</taxon>
        <taxon>Actinomycetota</taxon>
        <taxon>Actinomycetes</taxon>
        <taxon>Mycobacteriales</taxon>
        <taxon>Hoyosellaceae</taxon>
        <taxon>Lolliginicoccus</taxon>
    </lineage>
</organism>